<organism evidence="2 3">
    <name type="scientific">Neobacillus paridis</name>
    <dbReference type="NCBI Taxonomy" id="2803862"/>
    <lineage>
        <taxon>Bacteria</taxon>
        <taxon>Bacillati</taxon>
        <taxon>Bacillota</taxon>
        <taxon>Bacilli</taxon>
        <taxon>Bacillales</taxon>
        <taxon>Bacillaceae</taxon>
        <taxon>Neobacillus</taxon>
    </lineage>
</organism>
<gene>
    <name evidence="2" type="ORF">JK635_00995</name>
</gene>
<evidence type="ECO:0000313" key="3">
    <source>
        <dbReference type="Proteomes" id="UP000623967"/>
    </source>
</evidence>
<dbReference type="PROSITE" id="PS51782">
    <property type="entry name" value="LYSM"/>
    <property type="match status" value="1"/>
</dbReference>
<evidence type="ECO:0000313" key="2">
    <source>
        <dbReference type="EMBL" id="MBL4950821.1"/>
    </source>
</evidence>
<dbReference type="PANTHER" id="PTHR33734">
    <property type="entry name" value="LYSM DOMAIN-CONTAINING GPI-ANCHORED PROTEIN 2"/>
    <property type="match status" value="1"/>
</dbReference>
<keyword evidence="3" id="KW-1185">Reference proteome</keyword>
<feature type="domain" description="LysM" evidence="1">
    <location>
        <begin position="20"/>
        <end position="63"/>
    </location>
</feature>
<dbReference type="Gene3D" id="3.10.350.10">
    <property type="entry name" value="LysM domain"/>
    <property type="match status" value="1"/>
</dbReference>
<reference evidence="2 3" key="1">
    <citation type="submission" date="2021-01" db="EMBL/GenBank/DDBJ databases">
        <title>Genome public.</title>
        <authorList>
            <person name="Liu C."/>
            <person name="Sun Q."/>
        </authorList>
    </citation>
    <scope>NUCLEOTIDE SEQUENCE [LARGE SCALE GENOMIC DNA]</scope>
    <source>
        <strain evidence="2 3">YIM B02564</strain>
    </source>
</reference>
<dbReference type="InterPro" id="IPR036779">
    <property type="entry name" value="LysM_dom_sf"/>
</dbReference>
<dbReference type="SUPFAM" id="SSF54106">
    <property type="entry name" value="LysM domain"/>
    <property type="match status" value="1"/>
</dbReference>
<dbReference type="Pfam" id="PF01476">
    <property type="entry name" value="LysM"/>
    <property type="match status" value="1"/>
</dbReference>
<dbReference type="Proteomes" id="UP000623967">
    <property type="component" value="Unassembled WGS sequence"/>
</dbReference>
<dbReference type="InterPro" id="IPR018392">
    <property type="entry name" value="LysM"/>
</dbReference>
<evidence type="ECO:0000259" key="1">
    <source>
        <dbReference type="PROSITE" id="PS51782"/>
    </source>
</evidence>
<dbReference type="PANTHER" id="PTHR33734:SF22">
    <property type="entry name" value="MEMBRANE-BOUND LYTIC MUREIN TRANSGLYCOSYLASE D"/>
    <property type="match status" value="1"/>
</dbReference>
<sequence length="314" mass="36311">MIALGSGAGTLNVNAASNYKMITIQKGDTLSELAKKYKTTVAKLKSLNKLKSDRIYAGKKLKVPVSYSYKTAKQYYAELEKDKSYTTNQKKMIKRSKLIDYIVSTYKGKMDITLYVTENADLEGENPAYVSVEMKEKSTNTRYFVAKDLVGDQTEYVYDNYMLNLISYEARKLVEPSIKSTFNKKKVEFLTKVSLRSEIHKKLTEKKLKWEYKNVKNDSNTQVFLLVPDTKEYHKLAIKYIQEQNKSSKIKVDDYDLYFYSGKYNAKIRYVRVNATQIGKFDTVGKLVSKLESASLLEYKNDTRSLVKQTKIYK</sequence>
<dbReference type="EMBL" id="JAESWB010000005">
    <property type="protein sequence ID" value="MBL4950821.1"/>
    <property type="molecule type" value="Genomic_DNA"/>
</dbReference>
<dbReference type="CDD" id="cd00118">
    <property type="entry name" value="LysM"/>
    <property type="match status" value="1"/>
</dbReference>
<name>A0ABS1THM3_9BACI</name>
<accession>A0ABS1THM3</accession>
<comment type="caution">
    <text evidence="2">The sequence shown here is derived from an EMBL/GenBank/DDBJ whole genome shotgun (WGS) entry which is preliminary data.</text>
</comment>
<protein>
    <submittedName>
        <fullName evidence="2">LysM peptidoglycan-binding domain-containing protein</fullName>
    </submittedName>
</protein>
<dbReference type="SMART" id="SM00257">
    <property type="entry name" value="LysM"/>
    <property type="match status" value="1"/>
</dbReference>
<proteinExistence type="predicted"/>